<evidence type="ECO:0000256" key="15">
    <source>
        <dbReference type="RuleBase" id="RU003515"/>
    </source>
</evidence>
<dbReference type="InterPro" id="IPR024567">
    <property type="entry name" value="RNase_HII/HIII_dom"/>
</dbReference>
<dbReference type="Gene3D" id="1.10.10.460">
    <property type="entry name" value="Ribonuclease hii. Domain 2"/>
    <property type="match status" value="1"/>
</dbReference>
<dbReference type="InterPro" id="IPR001352">
    <property type="entry name" value="RNase_HII/HIII"/>
</dbReference>
<dbReference type="EMBL" id="JAGVWB010000036">
    <property type="protein sequence ID" value="MBS3058753.1"/>
    <property type="molecule type" value="Genomic_DNA"/>
</dbReference>
<organism evidence="17 18">
    <name type="scientific">Candidatus Iainarchaeum sp</name>
    <dbReference type="NCBI Taxonomy" id="3101447"/>
    <lineage>
        <taxon>Archaea</taxon>
        <taxon>Candidatus Iainarchaeota</taxon>
        <taxon>Candidatus Iainarchaeia</taxon>
        <taxon>Candidatus Iainarchaeales</taxon>
        <taxon>Candidatus Iainarchaeaceae</taxon>
        <taxon>Candidatus Iainarchaeum</taxon>
    </lineage>
</organism>
<dbReference type="FunFam" id="1.10.10.460:FF:000001">
    <property type="entry name" value="Ribonuclease"/>
    <property type="match status" value="1"/>
</dbReference>
<accession>A0A8T4KUM9</accession>
<dbReference type="GO" id="GO:0006298">
    <property type="term" value="P:mismatch repair"/>
    <property type="evidence" value="ECO:0007669"/>
    <property type="project" value="TreeGrafter"/>
</dbReference>
<dbReference type="InterPro" id="IPR012337">
    <property type="entry name" value="RNaseH-like_sf"/>
</dbReference>
<keyword evidence="13" id="KW-0464">Manganese</keyword>
<keyword evidence="10 13" id="KW-0479">Metal-binding</keyword>
<feature type="binding site" evidence="13 14">
    <location>
        <position position="107"/>
    </location>
    <ligand>
        <name>a divalent metal cation</name>
        <dbReference type="ChEBI" id="CHEBI:60240"/>
    </ligand>
</feature>
<dbReference type="PANTHER" id="PTHR10954">
    <property type="entry name" value="RIBONUCLEASE H2 SUBUNIT A"/>
    <property type="match status" value="1"/>
</dbReference>
<sequence>MLIAGIDEAGRGPCLGPMVLAVAVIEKSKEPSLSEIGVADSKLLSPEQRSFQFPKIKKALSEFATVHIQPEEIDSLRDRKSLNEIEAMRAAQLLNGLKKKPELVYVDSPDIIEYNFAKRIKKFLSFETIVKTEHKADLNYPIVSAASILAKVERDAEIEKLARKFGKIGSGYPHDPETIAFIEKYLQEHKKLPSIARKSWDTSQRLLDARLQTKIAEW</sequence>
<evidence type="ECO:0000256" key="14">
    <source>
        <dbReference type="PROSITE-ProRule" id="PRU01319"/>
    </source>
</evidence>
<dbReference type="AlphaFoldDB" id="A0A8T4KUM9"/>
<evidence type="ECO:0000256" key="2">
    <source>
        <dbReference type="ARBA" id="ARBA00001946"/>
    </source>
</evidence>
<comment type="catalytic activity">
    <reaction evidence="1 13 14 15">
        <text>Endonucleolytic cleavage to 5'-phosphomonoester.</text>
        <dbReference type="EC" id="3.1.26.4"/>
    </reaction>
</comment>
<evidence type="ECO:0000256" key="7">
    <source>
        <dbReference type="ARBA" id="ARBA00019179"/>
    </source>
</evidence>
<dbReference type="GO" id="GO:0004523">
    <property type="term" value="F:RNA-DNA hybrid ribonuclease activity"/>
    <property type="evidence" value="ECO:0007669"/>
    <property type="project" value="UniProtKB-UniRule"/>
</dbReference>
<keyword evidence="8 13" id="KW-0963">Cytoplasm</keyword>
<comment type="cofactor">
    <cofactor evidence="13 14">
        <name>Mn(2+)</name>
        <dbReference type="ChEBI" id="CHEBI:29035"/>
    </cofactor>
    <cofactor evidence="13 14">
        <name>Mg(2+)</name>
        <dbReference type="ChEBI" id="CHEBI:18420"/>
    </cofactor>
    <text evidence="13 14">Manganese or magnesium. Binds 1 divalent metal ion per monomer in the absence of substrate. May bind a second metal ion after substrate binding.</text>
</comment>
<comment type="cofactor">
    <cofactor evidence="2">
        <name>Mg(2+)</name>
        <dbReference type="ChEBI" id="CHEBI:18420"/>
    </cofactor>
</comment>
<feature type="binding site" evidence="13 14">
    <location>
        <position position="7"/>
    </location>
    <ligand>
        <name>a divalent metal cation</name>
        <dbReference type="ChEBI" id="CHEBI:60240"/>
    </ligand>
</feature>
<evidence type="ECO:0000256" key="6">
    <source>
        <dbReference type="ARBA" id="ARBA00012180"/>
    </source>
</evidence>
<dbReference type="InterPro" id="IPR023160">
    <property type="entry name" value="RNase_HII_hlx-loop-hlx_cap_dom"/>
</dbReference>
<keyword evidence="12 13" id="KW-0378">Hydrolase</keyword>
<evidence type="ECO:0000259" key="16">
    <source>
        <dbReference type="PROSITE" id="PS51975"/>
    </source>
</evidence>
<keyword evidence="9 13" id="KW-0540">Nuclease</keyword>
<dbReference type="NCBIfam" id="TIGR00729">
    <property type="entry name" value="ribonuclease HII"/>
    <property type="match status" value="1"/>
</dbReference>
<dbReference type="Gene3D" id="3.30.420.10">
    <property type="entry name" value="Ribonuclease H-like superfamily/Ribonuclease H"/>
    <property type="match status" value="1"/>
</dbReference>
<dbReference type="SUPFAM" id="SSF53098">
    <property type="entry name" value="Ribonuclease H-like"/>
    <property type="match status" value="1"/>
</dbReference>
<comment type="function">
    <text evidence="3 13 15">Endonuclease that specifically degrades the RNA of RNA-DNA hybrids.</text>
</comment>
<comment type="caution">
    <text evidence="17">The sequence shown here is derived from an EMBL/GenBank/DDBJ whole genome shotgun (WGS) entry which is preliminary data.</text>
</comment>
<evidence type="ECO:0000256" key="11">
    <source>
        <dbReference type="ARBA" id="ARBA00022759"/>
    </source>
</evidence>
<evidence type="ECO:0000256" key="3">
    <source>
        <dbReference type="ARBA" id="ARBA00004065"/>
    </source>
</evidence>
<evidence type="ECO:0000313" key="17">
    <source>
        <dbReference type="EMBL" id="MBS3058753.1"/>
    </source>
</evidence>
<evidence type="ECO:0000256" key="5">
    <source>
        <dbReference type="ARBA" id="ARBA00007383"/>
    </source>
</evidence>
<dbReference type="EC" id="3.1.26.4" evidence="6 13"/>
<dbReference type="InterPro" id="IPR036397">
    <property type="entry name" value="RNaseH_sf"/>
</dbReference>
<feature type="domain" description="RNase H type-2" evidence="16">
    <location>
        <begin position="1"/>
        <end position="212"/>
    </location>
</feature>
<comment type="similarity">
    <text evidence="5 13 15">Belongs to the RNase HII family.</text>
</comment>
<evidence type="ECO:0000256" key="8">
    <source>
        <dbReference type="ARBA" id="ARBA00022490"/>
    </source>
</evidence>
<dbReference type="HAMAP" id="MF_00052_A">
    <property type="entry name" value="RNase_HII_A"/>
    <property type="match status" value="1"/>
</dbReference>
<protein>
    <recommendedName>
        <fullName evidence="7 13">Ribonuclease HII</fullName>
        <shortName evidence="13">RNase HII</shortName>
        <ecNumber evidence="6 13">3.1.26.4</ecNumber>
    </recommendedName>
</protein>
<dbReference type="GO" id="GO:0005737">
    <property type="term" value="C:cytoplasm"/>
    <property type="evidence" value="ECO:0007669"/>
    <property type="project" value="UniProtKB-SubCell"/>
</dbReference>
<keyword evidence="11 13" id="KW-0255">Endonuclease</keyword>
<dbReference type="PANTHER" id="PTHR10954:SF23">
    <property type="entry name" value="RIBONUCLEASE"/>
    <property type="match status" value="1"/>
</dbReference>
<evidence type="ECO:0000256" key="10">
    <source>
        <dbReference type="ARBA" id="ARBA00022723"/>
    </source>
</evidence>
<evidence type="ECO:0000313" key="18">
    <source>
        <dbReference type="Proteomes" id="UP000680185"/>
    </source>
</evidence>
<feature type="binding site" evidence="13 14">
    <location>
        <position position="8"/>
    </location>
    <ligand>
        <name>a divalent metal cation</name>
        <dbReference type="ChEBI" id="CHEBI:60240"/>
    </ligand>
</feature>
<dbReference type="GO" id="GO:0030145">
    <property type="term" value="F:manganese ion binding"/>
    <property type="evidence" value="ECO:0007669"/>
    <property type="project" value="UniProtKB-UniRule"/>
</dbReference>
<evidence type="ECO:0000256" key="4">
    <source>
        <dbReference type="ARBA" id="ARBA00004496"/>
    </source>
</evidence>
<dbReference type="GO" id="GO:0003723">
    <property type="term" value="F:RNA binding"/>
    <property type="evidence" value="ECO:0007669"/>
    <property type="project" value="UniProtKB-UniRule"/>
</dbReference>
<evidence type="ECO:0000256" key="9">
    <source>
        <dbReference type="ARBA" id="ARBA00022722"/>
    </source>
</evidence>
<dbReference type="InterPro" id="IPR020787">
    <property type="entry name" value="RNase_HII_arc"/>
</dbReference>
<reference evidence="17" key="2">
    <citation type="submission" date="2021-05" db="EMBL/GenBank/DDBJ databases">
        <title>Protein family content uncovers lineage relationships and bacterial pathway maintenance mechanisms in DPANN archaea.</title>
        <authorList>
            <person name="Castelle C.J."/>
            <person name="Meheust R."/>
            <person name="Jaffe A.L."/>
            <person name="Seitz K."/>
            <person name="Gong X."/>
            <person name="Baker B.J."/>
            <person name="Banfield J.F."/>
        </authorList>
    </citation>
    <scope>NUCLEOTIDE SEQUENCE</scope>
    <source>
        <strain evidence="17">RIFCSPLOWO2_01_FULL_43_13</strain>
    </source>
</reference>
<evidence type="ECO:0000256" key="1">
    <source>
        <dbReference type="ARBA" id="ARBA00000077"/>
    </source>
</evidence>
<dbReference type="GO" id="GO:0043137">
    <property type="term" value="P:DNA replication, removal of RNA primer"/>
    <property type="evidence" value="ECO:0007669"/>
    <property type="project" value="TreeGrafter"/>
</dbReference>
<proteinExistence type="inferred from homology"/>
<dbReference type="Pfam" id="PF01351">
    <property type="entry name" value="RNase_HII"/>
    <property type="match status" value="1"/>
</dbReference>
<gene>
    <name evidence="13 17" type="primary">rnhB</name>
    <name evidence="17" type="ORF">J4478_05125</name>
</gene>
<reference evidence="17" key="1">
    <citation type="submission" date="2021-03" db="EMBL/GenBank/DDBJ databases">
        <authorList>
            <person name="Jaffe A."/>
        </authorList>
    </citation>
    <scope>NUCLEOTIDE SEQUENCE</scope>
    <source>
        <strain evidence="17">RIFCSPLOWO2_01_FULL_43_13</strain>
    </source>
</reference>
<evidence type="ECO:0000256" key="12">
    <source>
        <dbReference type="ARBA" id="ARBA00022801"/>
    </source>
</evidence>
<comment type="subcellular location">
    <subcellularLocation>
        <location evidence="4 13">Cytoplasm</location>
    </subcellularLocation>
</comment>
<name>A0A8T4KUM9_9ARCH</name>
<evidence type="ECO:0000256" key="13">
    <source>
        <dbReference type="HAMAP-Rule" id="MF_00052"/>
    </source>
</evidence>
<dbReference type="CDD" id="cd07180">
    <property type="entry name" value="RNase_HII_archaea_like"/>
    <property type="match status" value="1"/>
</dbReference>
<dbReference type="Proteomes" id="UP000680185">
    <property type="component" value="Unassembled WGS sequence"/>
</dbReference>
<dbReference type="PROSITE" id="PS51975">
    <property type="entry name" value="RNASE_H_2"/>
    <property type="match status" value="1"/>
</dbReference>
<dbReference type="GO" id="GO:0032299">
    <property type="term" value="C:ribonuclease H2 complex"/>
    <property type="evidence" value="ECO:0007669"/>
    <property type="project" value="TreeGrafter"/>
</dbReference>
<dbReference type="InterPro" id="IPR004649">
    <property type="entry name" value="RNase_H2_suA"/>
</dbReference>